<gene>
    <name evidence="3" type="ORF">EG328_001863</name>
</gene>
<dbReference type="PANTHER" id="PTHR21367">
    <property type="entry name" value="ARGININE-TRNA-PROTEIN TRANSFERASE 1"/>
    <property type="match status" value="1"/>
</dbReference>
<organism evidence="3 4">
    <name type="scientific">Venturia inaequalis</name>
    <name type="common">Apple scab fungus</name>
    <dbReference type="NCBI Taxonomy" id="5025"/>
    <lineage>
        <taxon>Eukaryota</taxon>
        <taxon>Fungi</taxon>
        <taxon>Dikarya</taxon>
        <taxon>Ascomycota</taxon>
        <taxon>Pezizomycotina</taxon>
        <taxon>Dothideomycetes</taxon>
        <taxon>Pleosporomycetidae</taxon>
        <taxon>Venturiales</taxon>
        <taxon>Venturiaceae</taxon>
        <taxon>Venturia</taxon>
    </lineage>
</organism>
<reference evidence="3 4" key="1">
    <citation type="submission" date="2018-12" db="EMBL/GenBank/DDBJ databases">
        <title>Venturia inaequalis Genome Resource.</title>
        <authorList>
            <person name="Lichtner F.J."/>
        </authorList>
    </citation>
    <scope>NUCLEOTIDE SEQUENCE [LARGE SCALE GENOMIC DNA]</scope>
    <source>
        <strain evidence="3 4">120213</strain>
    </source>
</reference>
<evidence type="ECO:0000256" key="1">
    <source>
        <dbReference type="SAM" id="MobiDB-lite"/>
    </source>
</evidence>
<feature type="compositionally biased region" description="Basic and acidic residues" evidence="1">
    <location>
        <begin position="881"/>
        <end position="897"/>
    </location>
</feature>
<feature type="region of interest" description="Disordered" evidence="1">
    <location>
        <begin position="868"/>
        <end position="897"/>
    </location>
</feature>
<name>A0A8H3UYI0_VENIN</name>
<feature type="region of interest" description="Disordered" evidence="1">
    <location>
        <begin position="1105"/>
        <end position="1141"/>
    </location>
</feature>
<dbReference type="InterPro" id="IPR007472">
    <property type="entry name" value="N-end_Aminoacyl_Trfase_C"/>
</dbReference>
<feature type="compositionally biased region" description="Basic and acidic residues" evidence="1">
    <location>
        <begin position="1165"/>
        <end position="1176"/>
    </location>
</feature>
<evidence type="ECO:0000259" key="2">
    <source>
        <dbReference type="Pfam" id="PF04377"/>
    </source>
</evidence>
<dbReference type="GO" id="GO:0004057">
    <property type="term" value="F:arginyl-tRNA--protein transferase activity"/>
    <property type="evidence" value="ECO:0007669"/>
    <property type="project" value="InterPro"/>
</dbReference>
<feature type="region of interest" description="Disordered" evidence="1">
    <location>
        <begin position="1162"/>
        <end position="1184"/>
    </location>
</feature>
<proteinExistence type="predicted"/>
<comment type="caution">
    <text evidence="3">The sequence shown here is derived from an EMBL/GenBank/DDBJ whole genome shotgun (WGS) entry which is preliminary data.</text>
</comment>
<protein>
    <recommendedName>
        <fullName evidence="2">N-end rule aminoacyl transferase C-terminal domain-containing protein</fullName>
    </recommendedName>
</protein>
<feature type="compositionally biased region" description="Low complexity" evidence="1">
    <location>
        <begin position="976"/>
        <end position="991"/>
    </location>
</feature>
<feature type="region of interest" description="Disordered" evidence="1">
    <location>
        <begin position="579"/>
        <end position="608"/>
    </location>
</feature>
<dbReference type="PANTHER" id="PTHR21367:SF1">
    <property type="entry name" value="ARGINYL-TRNA--PROTEIN TRANSFERASE 1"/>
    <property type="match status" value="1"/>
</dbReference>
<feature type="domain" description="N-end rule aminoacyl transferase C-terminal" evidence="2">
    <location>
        <begin position="167"/>
        <end position="301"/>
    </location>
</feature>
<dbReference type="GO" id="GO:0005737">
    <property type="term" value="C:cytoplasm"/>
    <property type="evidence" value="ECO:0007669"/>
    <property type="project" value="TreeGrafter"/>
</dbReference>
<feature type="region of interest" description="Disordered" evidence="1">
    <location>
        <begin position="976"/>
        <end position="1002"/>
    </location>
</feature>
<feature type="compositionally biased region" description="Polar residues" evidence="1">
    <location>
        <begin position="590"/>
        <end position="608"/>
    </location>
</feature>
<dbReference type="InterPro" id="IPR016181">
    <property type="entry name" value="Acyl_CoA_acyltransferase"/>
</dbReference>
<dbReference type="EMBL" id="WNWS01000148">
    <property type="protein sequence ID" value="KAE9977736.1"/>
    <property type="molecule type" value="Genomic_DNA"/>
</dbReference>
<feature type="compositionally biased region" description="Polar residues" evidence="1">
    <location>
        <begin position="727"/>
        <end position="738"/>
    </location>
</feature>
<dbReference type="InterPro" id="IPR030700">
    <property type="entry name" value="N-end_Aminoacyl_Trfase"/>
</dbReference>
<evidence type="ECO:0000313" key="4">
    <source>
        <dbReference type="Proteomes" id="UP000447873"/>
    </source>
</evidence>
<dbReference type="AlphaFoldDB" id="A0A8H3UYI0"/>
<sequence>MQAPDHPVSSITPVGMFRPLIDSDFTTRRLLCAINPHTADIAKVKTQVTHPPTLIEAGADPAQSSINQIFDTHVVRITQSGKLPVDQFKPRRDQRQAINRWNKYVLGDDYVKALAKLHPKSKAEKARRNDFDLVSAVHESEHANLIRPPEPAHKFEVLLGPDDYTDEKFELYKNYQHYVHHDALDDITPNGFKRFLCNSPLQCFPPANHVTRKLGSFHQCYRLDGRLIAMAVLDLLPHCVSGVYFVYHSDFEQWSFGKMSALREAALALEGGYQYYYMGYYIHSCPKMLYKNDYKPQTVLDLGNLAWNPLDDQFRKLLDDHHYLSPSLLAKKESEAPDRQIFDSAVAVCNAVDDGFSLFKVDFPGMLSASELIKQIDIDEITPLRRLPLSVLDDLEATYPSRLERYLADQVRTYTPNEDLADDHWGSFGFRSAPRSPVVDYDNDRDNLFGTAHEHLHAELMAGAPQSLPTMRETSAKAVPKWYQAMPTHAGEVEKMIEAMVTIMRKDRISKRSVEQDRKAEEEQAFIAQMAARFAKEERELTDQEDFYQHRDPSEDSLPPLVTSMEGLMQRNARIEARRRRVTAHKYRNSPVTSTTTPNADNPSKSSLDNPIIDIAIDQFLTQDPEKLETLHQKLGKLCGIAMERAERLGLEGVTEDDSYLLKHVRTSKPPPVETYWTDRSGEDESTASFNVKDYMSEAEGIRSVVECADATLARCQHHSCQPIQTRSRRSSMFSDRTSYGPFPHESDAPAEDMANSEEPSPGQTSSFQEESLAKCVYMNVAYFDWENPVGSLLEPIARAVYELDKQSKPLSDEQFEQAYVDEFHKMGEHDHWKLQTAINLVLQDTAPHHALQHHWAQDLRVKVFDARNPEQSSNVGNNRPPDRATEKYQEKPFRHSREKIEQAAGKAEQTIKGPHNGLDKHIIPNRRAKSKQAKHVAKGCLRAKKLMYRKKAKQPTISDAADTYENLQSEQEETCSTCSTSSTSGSSNSSDVVKPSNHFGKMTEDQRREWFKNVGKTFREDLAKSGAAEINILQKRNADIRARNNIKNVEESDIPPPNAMIKRLMSLNRSKQPTVEDYTGVEDNPFLSTRTNSSLSPQLTIASKESSSLVEEARPLDSPTTNTPWMGLTPPRPSPAATCDHDDSEVEAVVFFGRSPRSSIHSGVSDDRVEIEKSDVPGPADRNPEVEKVLKEVVKEEEKEALRLEEESIMERMDEDLRAMVVGERKKVVHDG</sequence>
<evidence type="ECO:0000313" key="3">
    <source>
        <dbReference type="EMBL" id="KAE9977736.1"/>
    </source>
</evidence>
<dbReference type="Pfam" id="PF04377">
    <property type="entry name" value="ATE_C"/>
    <property type="match status" value="1"/>
</dbReference>
<feature type="compositionally biased region" description="Polar residues" evidence="1">
    <location>
        <begin position="758"/>
        <end position="769"/>
    </location>
</feature>
<feature type="compositionally biased region" description="Basic residues" evidence="1">
    <location>
        <begin position="579"/>
        <end position="588"/>
    </location>
</feature>
<dbReference type="Proteomes" id="UP000447873">
    <property type="component" value="Unassembled WGS sequence"/>
</dbReference>
<dbReference type="SUPFAM" id="SSF55729">
    <property type="entry name" value="Acyl-CoA N-acyltransferases (Nat)"/>
    <property type="match status" value="1"/>
</dbReference>
<accession>A0A8H3UYI0</accession>
<feature type="region of interest" description="Disordered" evidence="1">
    <location>
        <begin position="727"/>
        <end position="769"/>
    </location>
</feature>